<keyword evidence="3" id="KW-1185">Reference proteome</keyword>
<feature type="domain" description="HTH hxlR-type" evidence="1">
    <location>
        <begin position="15"/>
        <end position="97"/>
    </location>
</feature>
<organism evidence="2 3">
    <name type="scientific">Isachenkonia alkalipeptolytica</name>
    <dbReference type="NCBI Taxonomy" id="2565777"/>
    <lineage>
        <taxon>Bacteria</taxon>
        <taxon>Bacillati</taxon>
        <taxon>Bacillota</taxon>
        <taxon>Clostridia</taxon>
        <taxon>Eubacteriales</taxon>
        <taxon>Clostridiaceae</taxon>
        <taxon>Isachenkonia</taxon>
    </lineage>
</organism>
<dbReference type="EMBL" id="SUMG01000005">
    <property type="protein sequence ID" value="NBG88025.1"/>
    <property type="molecule type" value="Genomic_DNA"/>
</dbReference>
<dbReference type="AlphaFoldDB" id="A0AA43XLD6"/>
<dbReference type="Proteomes" id="UP000449710">
    <property type="component" value="Unassembled WGS sequence"/>
</dbReference>
<evidence type="ECO:0000259" key="1">
    <source>
        <dbReference type="Pfam" id="PF01638"/>
    </source>
</evidence>
<evidence type="ECO:0000313" key="3">
    <source>
        <dbReference type="Proteomes" id="UP000449710"/>
    </source>
</evidence>
<dbReference type="SUPFAM" id="SSF46785">
    <property type="entry name" value="Winged helix' DNA-binding domain"/>
    <property type="match status" value="1"/>
</dbReference>
<dbReference type="InterPro" id="IPR036390">
    <property type="entry name" value="WH_DNA-bd_sf"/>
</dbReference>
<accession>A0AA43XLD6</accession>
<reference evidence="2 3" key="1">
    <citation type="submission" date="2019-04" db="EMBL/GenBank/DDBJ databases">
        <title>Isachenkonia alkalipeptolytica gen. nov. sp. nov. a new anaerobic, alkiliphilic organothrophic bacterium capable to reduce synthesized ferrihydrite isolated from a soda lake.</title>
        <authorList>
            <person name="Toshchakov S.V."/>
            <person name="Zavarzina D.G."/>
            <person name="Zhilina T.N."/>
            <person name="Kostrikina N.A."/>
            <person name="Kublanov I.V."/>
        </authorList>
    </citation>
    <scope>NUCLEOTIDE SEQUENCE [LARGE SCALE GENOMIC DNA]</scope>
    <source>
        <strain evidence="2 3">Z-1701</strain>
    </source>
</reference>
<name>A0AA43XLD6_9CLOT</name>
<comment type="caution">
    <text evidence="2">The sequence shown here is derived from an EMBL/GenBank/DDBJ whole genome shotgun (WGS) entry which is preliminary data.</text>
</comment>
<dbReference type="InterPro" id="IPR036388">
    <property type="entry name" value="WH-like_DNA-bd_sf"/>
</dbReference>
<evidence type="ECO:0000313" key="2">
    <source>
        <dbReference type="EMBL" id="NBG88025.1"/>
    </source>
</evidence>
<gene>
    <name evidence="2" type="ORF">ISALK_05875</name>
</gene>
<dbReference type="Pfam" id="PF01638">
    <property type="entry name" value="HxlR"/>
    <property type="match status" value="1"/>
</dbReference>
<proteinExistence type="predicted"/>
<dbReference type="Gene3D" id="1.10.10.10">
    <property type="entry name" value="Winged helix-like DNA-binding domain superfamily/Winged helix DNA-binding domain"/>
    <property type="match status" value="1"/>
</dbReference>
<sequence length="98" mass="11671">MMIRVDESFEEVHGIIRSRWIPEILDSIKAGNHSYGEILDSIDYISGTELNRKLNLLVEKRALEKREESNRSHYDVLELGEDLHHIFYHLVELKEKYF</sequence>
<protein>
    <submittedName>
        <fullName evidence="2">Helix-turn-helix transcriptional regulator</fullName>
    </submittedName>
</protein>
<dbReference type="InterPro" id="IPR002577">
    <property type="entry name" value="HTH_HxlR"/>
</dbReference>